<feature type="region of interest" description="Disordered" evidence="1">
    <location>
        <begin position="1"/>
        <end position="48"/>
    </location>
</feature>
<evidence type="ECO:0000256" key="1">
    <source>
        <dbReference type="SAM" id="MobiDB-lite"/>
    </source>
</evidence>
<accession>A0A1B7MFS6</accession>
<proteinExistence type="predicted"/>
<keyword evidence="3" id="KW-1185">Reference proteome</keyword>
<dbReference type="STRING" id="1314800.A0A1B7MFS6"/>
<feature type="non-terminal residue" evidence="2">
    <location>
        <position position="105"/>
    </location>
</feature>
<dbReference type="InParanoid" id="A0A1B7MFS6"/>
<dbReference type="AlphaFoldDB" id="A0A1B7MFS6"/>
<dbReference type="OrthoDB" id="10616905at2759"/>
<dbReference type="EMBL" id="KV449392">
    <property type="protein sequence ID" value="OAX31455.1"/>
    <property type="molecule type" value="Genomic_DNA"/>
</dbReference>
<feature type="compositionally biased region" description="Pro residues" evidence="1">
    <location>
        <begin position="29"/>
        <end position="38"/>
    </location>
</feature>
<gene>
    <name evidence="2" type="ORF">K503DRAFT_806052</name>
</gene>
<evidence type="ECO:0000313" key="3">
    <source>
        <dbReference type="Proteomes" id="UP000092154"/>
    </source>
</evidence>
<name>A0A1B7MFS6_9AGAM</name>
<feature type="compositionally biased region" description="Polar residues" evidence="1">
    <location>
        <begin position="80"/>
        <end position="96"/>
    </location>
</feature>
<feature type="region of interest" description="Disordered" evidence="1">
    <location>
        <begin position="65"/>
        <end position="105"/>
    </location>
</feature>
<evidence type="ECO:0000313" key="2">
    <source>
        <dbReference type="EMBL" id="OAX31455.1"/>
    </source>
</evidence>
<organism evidence="2 3">
    <name type="scientific">Rhizopogon vinicolor AM-OR11-026</name>
    <dbReference type="NCBI Taxonomy" id="1314800"/>
    <lineage>
        <taxon>Eukaryota</taxon>
        <taxon>Fungi</taxon>
        <taxon>Dikarya</taxon>
        <taxon>Basidiomycota</taxon>
        <taxon>Agaricomycotina</taxon>
        <taxon>Agaricomycetes</taxon>
        <taxon>Agaricomycetidae</taxon>
        <taxon>Boletales</taxon>
        <taxon>Suillineae</taxon>
        <taxon>Rhizopogonaceae</taxon>
        <taxon>Rhizopogon</taxon>
    </lineage>
</organism>
<protein>
    <submittedName>
        <fullName evidence="2">Uncharacterized protein</fullName>
    </submittedName>
</protein>
<reference evidence="2 3" key="1">
    <citation type="submission" date="2016-06" db="EMBL/GenBank/DDBJ databases">
        <title>Comparative genomics of the ectomycorrhizal sister species Rhizopogon vinicolor and Rhizopogon vesiculosus (Basidiomycota: Boletales) reveals a divergence of the mating type B locus.</title>
        <authorList>
            <consortium name="DOE Joint Genome Institute"/>
            <person name="Mujic A.B."/>
            <person name="Kuo A."/>
            <person name="Tritt A."/>
            <person name="Lipzen A."/>
            <person name="Chen C."/>
            <person name="Johnson J."/>
            <person name="Sharma A."/>
            <person name="Barry K."/>
            <person name="Grigoriev I.V."/>
            <person name="Spatafora J.W."/>
        </authorList>
    </citation>
    <scope>NUCLEOTIDE SEQUENCE [LARGE SCALE GENOMIC DNA]</scope>
    <source>
        <strain evidence="2 3">AM-OR11-026</strain>
    </source>
</reference>
<sequence length="105" mass="11282">MLPLHSASAKHPLYMPSSRSGSPLSAPIPTFPPPPQPLALPLSSSHTRAATSTLSRALSLAFRKPFGATPKPPVSPSAVHYSTSSPRYPQLILQTPSEREKEKYP</sequence>
<dbReference type="Proteomes" id="UP000092154">
    <property type="component" value="Unassembled WGS sequence"/>
</dbReference>